<dbReference type="RefSeq" id="WP_017707774.1">
    <property type="nucleotide sequence ID" value="NZ_CP186534.1"/>
</dbReference>
<protein>
    <submittedName>
        <fullName evidence="2">Uncharacterized protein</fullName>
    </submittedName>
</protein>
<evidence type="ECO:0000256" key="1">
    <source>
        <dbReference type="SAM" id="Phobius"/>
    </source>
</evidence>
<accession>M1IMD8</accession>
<sequence>MKLSVGHVVALVIAVGLLEVGQSTADRAVSQSGGLMLVTALVILFSDIGIAAFECLREDPLI</sequence>
<keyword evidence="1" id="KW-0472">Membrane</keyword>
<reference evidence="2" key="2">
    <citation type="journal article" date="2013" name="PLoS ONE">
        <title>Pseudomonas syringae pv. actinidiae from Recent Outbreaks of Kiwifruit Bacterial Canker Belong to Different Clones that Originated in China.</title>
        <authorList>
            <person name="Butler M.I."/>
            <person name="Stockwell P.A."/>
            <person name="Black M.A."/>
            <person name="Day R.C."/>
            <person name="Lamont I.L."/>
            <person name="Poulter R.T.M."/>
        </authorList>
    </citation>
    <scope>NUCLEOTIDE SEQUENCE</scope>
    <source>
        <strain evidence="2">ICMP19455</strain>
    </source>
</reference>
<keyword evidence="1" id="KW-0812">Transmembrane</keyword>
<dbReference type="AlphaFoldDB" id="M1IMD8"/>
<evidence type="ECO:0000313" key="2">
    <source>
        <dbReference type="EMBL" id="AGE82565.1"/>
    </source>
</evidence>
<organism evidence="2">
    <name type="scientific">Pseudomonas syringae pv. actinidiae</name>
    <dbReference type="NCBI Taxonomy" id="103796"/>
    <lineage>
        <taxon>Bacteria</taxon>
        <taxon>Pseudomonadati</taxon>
        <taxon>Pseudomonadota</taxon>
        <taxon>Gammaproteobacteria</taxon>
        <taxon>Pseudomonadales</taxon>
        <taxon>Pseudomonadaceae</taxon>
        <taxon>Pseudomonas</taxon>
        <taxon>Pseudomonas syringae</taxon>
    </lineage>
</organism>
<proteinExistence type="predicted"/>
<name>M1IMD8_PSESF</name>
<keyword evidence="1" id="KW-1133">Transmembrane helix</keyword>
<feature type="transmembrane region" description="Helical" evidence="1">
    <location>
        <begin position="35"/>
        <end position="56"/>
    </location>
</feature>
<dbReference type="EMBL" id="KC148188">
    <property type="protein sequence ID" value="AGE82565.1"/>
    <property type="molecule type" value="Genomic_DNA"/>
</dbReference>
<reference evidence="2" key="1">
    <citation type="submission" date="2012-11" db="EMBL/GenBank/DDBJ databases">
        <authorList>
            <person name="Butler M."/>
            <person name="Stockwell P."/>
            <person name="Black M."/>
            <person name="Day R."/>
            <person name="Zhao Z."/>
            <person name="Huang L."/>
            <person name="Lamont I."/>
            <person name="Poulter R."/>
        </authorList>
    </citation>
    <scope>NUCLEOTIDE SEQUENCE</scope>
    <source>
        <strain evidence="2">ICMP19455</strain>
    </source>
</reference>